<dbReference type="PROSITE" id="PS50077">
    <property type="entry name" value="HEAT_REPEAT"/>
    <property type="match status" value="1"/>
</dbReference>
<comment type="similarity">
    <text evidence="4">Belongs to the huntingtin family.</text>
</comment>
<dbReference type="Pfam" id="PF20927">
    <property type="entry name" value="Htt_C-HEAT"/>
    <property type="match status" value="4"/>
</dbReference>
<accession>A0A6J1STT1</accession>
<sequence length="3031" mass="336159">MATLEKLMKSWDALKHLPVHITEEISPRRKEKIALCVTTADTFCSISGLKTGGVNIMVLSFAVESLLQLCNDPDSDVRMTADESLNRIIRQAIMDSNVMKVQVELHKEIKRNGNARSLRAALWRFAYLSHMIRPQKGKPYVNNLMPCLMQISKRNEESVQETLATAMPQIFKALGLFTSDKDVKELLKAFLQNLSSESAQVRRTAATCIVSICLNCRKPKVFLMETLNTLVDSVVPIKENQAVSEILGLLGCLRAVLPHFTNYDEEQTGQGELQGSFGVRRGHNRASYSIDYMIQVYELSIYFSKHTDHNVVNASLELLHQLLTSPPTGLVSILLSPHGISRSQIVASPCEPSNIQRRSLSQISVAGSIAPCDENSLLDLDSDLPTAMSDAVSAPLLEKWVQDGSGMSLETNKAISCTPKANVARLQLLDAADPCEPDLPPIPERDCVTSAGDVHSTDSSPDDVRETYLLECLEQEIEMNKEITPPPSVSGISLSSPSPGAHRTEIKYQVCDIGSLTDGSIPLVYCARHLATSFLLTGHPGYRMPDRNVRVSVKALALNCVAAIVKLHPNVFQLYLDKDPISPSRRSSTGGNSSQPLCELLLFTKHTDPQLRAICCALLAALVRSVLVQSGGNWQSWQRKADAKVAACLALPRLMQYLIQGLEDESSTTCRQTLVALSQCFSELLKSRDSQEIFPILPVLCRLAQNPYWLVKVKLLELVSDLQYVVIHYVTGSSTFQDKIFHEVLLDLLKDDDNRVRHAAAEAIVRIIPNLFYPVDRHNVNEVITAASDMSDAQLHKLLEDSEPLSSSTYGRSFQKIPRLDNLTPPFNAWNKAGPKAEEGFSVQSALSRVVDTLSLLLLESSSKYLTMGCCETLSLLAERYSPATHMKSWNCIICTLSAPKLSSKREFKRIFSDGSTGSSFSAASGLLQNVLSLLLTNPSTLELGAQQWLNTLTGNLFCGVALANMHPVENPPPGVKLESNSHSNQLWSMFKDKQVSISAESLLLHVMRTLSIISHILEDSQPTASGNKPGLPSLSPIKRHGSSVGKTSTIPGDLSADVKSGRGMSPIKNIIHGEKEEKTEERKSSKSSPFGSFVNNQHYVKLFELLRSSYTNYKTSLETDMCDKFVGLVSSTLKVLSQLLEVMTLNEAGRIAEELLLYLRSTMSLSPAATVHCVSQLLKCVVGMNLVSFWDNFKSEDGPLQQVPSVGNLNDKCSGYFSVSFQEPYRQLSQFLAAASATKSQNLETLHATILNKNLRHQSDSKLACKMADTTFLASYIRLFEPMVIESLQQYTVTSDVQLQVKVLSLLTQLVQLRVNYCLLDSEMVFIGFVQKQFEFIEEGQILNAEDLIMCIFHFMVLLSFEKHHSKSITSIPKVIQLCDGLMASGQNPLTHCIPALLPVVEHGFISKASLSSGTIDAEELETQREVMVAMLLRLVEYHQVMKLLSIVLVECRTWPEGEERWRRWSRQVCDAILGLLTCGRLKLDSCDAQKALHQLLLHSLAPSVFMPVDPLLKVLFSPPPQSDSSIRSVIRWLGTILAVTLVLVAQGKEDATLARLEELEIVLPALFLRGNAVHLVSPDPLNVAAIATTPLTSSTPELTFARLVLRVIGLVGEKIDSIVMDPASSPDLLKDCHYLEELLAHFLLVCIHMFQSGSHRKIGRAAVELVAGHATEDSLLLEDANAVFLELASTCPLLMFLWCYLLTLLNYGNHAFWARVLPSIAKDSSKKDECKPCLTSNSINVELVRTGAIIVYCDFMCENSCESEQLVWFLKSQMLNIVELSSEFPVQQLIAVLHRSPEHSSLMLEAVKENFFPPNKAKPIIGLLKCLEGVHPSCRGSLLLLLAEHYVGHAHPAVARRAAQLCTRQAEYLLTLPSAQVSEQLTREQLRDILHSFRHSCLDRKQSGLVSILNKLGSQCLALSPLESDQVRPLSPVSLQNLKLDKEWYLSQVRLRCSQASCTGVAVEESTHLLGRLDLEDAVSVLSSPDTHLSILQLCFRHGTHQTLQASILLEHKRNIEDMLSPLYRASRMVLMQRVHHLTELVPKDHQVFLPVGRPPTNAEQAYSQTLLKILANDLKIDSLFCIAAAVSSYVYSLDKLGGVVPSEAAEDLVTFAILCLEAIHSQFSQSAERSTIKAERLRSDKKNKSLSVDTHDPPSALNFGRGTLISPMDKKFRAPQPHCLELGLACASRVLCEPTLGAILEHPKYSTRLASACSAISAIVHFATLGEPLPLISNDGLNEALSKPEALNIAHACHQISILVTWLEKHCFNRVCQNIPPFLSAPIKKLIVQLSRTSPLNSYVLTPPEVWKHGWTVTLKGPYNTQVPPLPTEFLQDIDILRQFIFRVILLGWTSRQQFEETWMSLLSVLSADSSNENMPSEDVAIETEASSAVIEAITALLLQTLSLPTPGNPSVGQLMHCPRDISFQFTSNSPAGKLHAIQQILLWKEEGLHGKKHFSVFDRPNLEHFVSLKRFRYGQVSVEYLQYALERSQDGVCKKQFSTSVIETFMKRYTALETSGVDVNSCLYFLLDLCTQWTQPQLSGMSGSSRPLHEVLCSVLAVSDLFTEQSQWQWLLQTCLELTKSQPVEDDILQQYVILGQCKACAVLQPDIAVYDRIMRTLDMTLRSSFVPTVTASLHGLIYMLQGCLLAERERDTEKPDGGDNDAILSGQEFPSSADPSLLETTRNVVILVAEYISKKLVSNSNLSVNEEPNIILWSLAFHLLDNFSRCKIDALEQAVSIILPQAITFANPNSRISPTLQRLILQGLERLVVSQSGALSVRTLDQITTLVVESIADPNPGVFFNYLQLLLSCMYMGHEGQTMVSKTNTGISEIEKQLKPTDPEQLILAMEKTSALFDRIKKGYPQEVELVCSVLPNLLTDFFPASEVLTKVVGEFLSQQQPHPRLLAGVVFQVFECAVAQSQLSLLQEWLVLSLSNFTQTLPVPMATWCLTCFFISASCNPWLRALFPHVQSRIGRCEYEDRKLLCLSAADFYHQLTCDIQKKKFLSTFQSAASKEPSSPYSEILSSLS</sequence>
<dbReference type="InterPro" id="IPR048412">
    <property type="entry name" value="Htt_bridge"/>
</dbReference>
<evidence type="ECO:0000256" key="3">
    <source>
        <dbReference type="ARBA" id="ARBA00004496"/>
    </source>
</evidence>
<comment type="subcellular location">
    <subcellularLocation>
        <location evidence="3">Cytoplasm</location>
    </subcellularLocation>
    <subcellularLocation>
        <location evidence="2">Nucleus</location>
    </subcellularLocation>
</comment>
<dbReference type="GO" id="GO:0005737">
    <property type="term" value="C:cytoplasm"/>
    <property type="evidence" value="ECO:0007669"/>
    <property type="project" value="UniProtKB-SubCell"/>
</dbReference>
<dbReference type="InterPro" id="IPR028426">
    <property type="entry name" value="Huntingtin_fam"/>
</dbReference>
<evidence type="ECO:0000256" key="4">
    <source>
        <dbReference type="ARBA" id="ARBA00007153"/>
    </source>
</evidence>
<dbReference type="InterPro" id="IPR021133">
    <property type="entry name" value="HEAT_type_2"/>
</dbReference>
<evidence type="ECO:0000256" key="2">
    <source>
        <dbReference type="ARBA" id="ARBA00004123"/>
    </source>
</evidence>
<dbReference type="SUPFAM" id="SSF48371">
    <property type="entry name" value="ARM repeat"/>
    <property type="match status" value="1"/>
</dbReference>
<dbReference type="InterPro" id="IPR016024">
    <property type="entry name" value="ARM-type_fold"/>
</dbReference>
<organism evidence="9 10">
    <name type="scientific">Frankliniella occidentalis</name>
    <name type="common">Western flower thrips</name>
    <name type="synonym">Euthrips occidentalis</name>
    <dbReference type="NCBI Taxonomy" id="133901"/>
    <lineage>
        <taxon>Eukaryota</taxon>
        <taxon>Metazoa</taxon>
        <taxon>Ecdysozoa</taxon>
        <taxon>Arthropoda</taxon>
        <taxon>Hexapoda</taxon>
        <taxon>Insecta</taxon>
        <taxon>Pterygota</taxon>
        <taxon>Neoptera</taxon>
        <taxon>Paraneoptera</taxon>
        <taxon>Thysanoptera</taxon>
        <taxon>Terebrantia</taxon>
        <taxon>Thripoidea</taxon>
        <taxon>Thripidae</taxon>
        <taxon>Frankliniella</taxon>
    </lineage>
</organism>
<evidence type="ECO:0000313" key="9">
    <source>
        <dbReference type="Proteomes" id="UP000504606"/>
    </source>
</evidence>
<evidence type="ECO:0000256" key="6">
    <source>
        <dbReference type="ARBA" id="ARBA00023242"/>
    </source>
</evidence>
<dbReference type="InterPro" id="IPR048413">
    <property type="entry name" value="Htt_C-HEAT_rpt"/>
</dbReference>
<dbReference type="InterPro" id="IPR011989">
    <property type="entry name" value="ARM-like"/>
</dbReference>
<dbReference type="Pfam" id="PF20925">
    <property type="entry name" value="Htt_bridge"/>
    <property type="match status" value="1"/>
</dbReference>
<keyword evidence="9" id="KW-1185">Reference proteome</keyword>
<name>A0A6J1STT1_FRAOC</name>
<dbReference type="InterPro" id="IPR048411">
    <property type="entry name" value="Htt_N_HEAT_rpt-1"/>
</dbReference>
<keyword evidence="5" id="KW-0963">Cytoplasm</keyword>
<dbReference type="Proteomes" id="UP000504606">
    <property type="component" value="Unplaced"/>
</dbReference>
<dbReference type="Gene3D" id="1.25.10.10">
    <property type="entry name" value="Leucine-rich Repeat Variant"/>
    <property type="match status" value="2"/>
</dbReference>
<feature type="region of interest" description="Disordered" evidence="8">
    <location>
        <begin position="1021"/>
        <end position="1090"/>
    </location>
</feature>
<dbReference type="InterPro" id="IPR000091">
    <property type="entry name" value="Huntingtin"/>
</dbReference>
<evidence type="ECO:0000313" key="10">
    <source>
        <dbReference type="RefSeq" id="XP_026284277.1"/>
    </source>
</evidence>
<protein>
    <submittedName>
        <fullName evidence="10">Huntingtin</fullName>
    </submittedName>
</protein>
<dbReference type="PANTHER" id="PTHR10170:SF10">
    <property type="entry name" value="HUNTINGTIN"/>
    <property type="match status" value="1"/>
</dbReference>
<dbReference type="GeneID" id="113210477"/>
<dbReference type="Pfam" id="PF20926">
    <property type="entry name" value="Htt_N-HEAT_1"/>
    <property type="match status" value="1"/>
</dbReference>
<proteinExistence type="inferred from homology"/>
<reference evidence="10" key="1">
    <citation type="submission" date="2025-08" db="UniProtKB">
        <authorList>
            <consortium name="RefSeq"/>
        </authorList>
    </citation>
    <scope>IDENTIFICATION</scope>
    <source>
        <tissue evidence="10">Whole organism</tissue>
    </source>
</reference>
<dbReference type="KEGG" id="foc:113210477"/>
<gene>
    <name evidence="10" type="primary">LOC113210477</name>
</gene>
<feature type="region of interest" description="Disordered" evidence="8">
    <location>
        <begin position="2145"/>
        <end position="2165"/>
    </location>
</feature>
<dbReference type="Pfam" id="PF12372">
    <property type="entry name" value="Htt_N-HEAT"/>
    <property type="match status" value="1"/>
</dbReference>
<feature type="compositionally biased region" description="Basic and acidic residues" evidence="8">
    <location>
        <begin position="1072"/>
        <end position="1085"/>
    </location>
</feature>
<feature type="repeat" description="HEAT" evidence="7">
    <location>
        <begin position="741"/>
        <end position="771"/>
    </location>
</feature>
<dbReference type="CTD" id="3064"/>
<evidence type="ECO:0000256" key="5">
    <source>
        <dbReference type="ARBA" id="ARBA00022490"/>
    </source>
</evidence>
<dbReference type="PANTHER" id="PTHR10170">
    <property type="entry name" value="HUNTINGTON DISEASE PROTEIN"/>
    <property type="match status" value="1"/>
</dbReference>
<keyword evidence="6" id="KW-0539">Nucleus</keyword>
<dbReference type="RefSeq" id="XP_026284277.1">
    <property type="nucleotide sequence ID" value="XM_026428492.2"/>
</dbReference>
<comment type="function">
    <text evidence="1">May play a role in microtubule-mediated transport or vesicle function.</text>
</comment>
<evidence type="ECO:0000256" key="7">
    <source>
        <dbReference type="PROSITE-ProRule" id="PRU00103"/>
    </source>
</evidence>
<evidence type="ECO:0000256" key="8">
    <source>
        <dbReference type="SAM" id="MobiDB-lite"/>
    </source>
</evidence>
<dbReference type="GO" id="GO:0005634">
    <property type="term" value="C:nucleus"/>
    <property type="evidence" value="ECO:0007669"/>
    <property type="project" value="UniProtKB-SubCell"/>
</dbReference>
<dbReference type="InterPro" id="IPR024613">
    <property type="entry name" value="Huntingtin_N_HEAT_rpt-2"/>
</dbReference>
<dbReference type="OrthoDB" id="10065698at2759"/>
<dbReference type="PRINTS" id="PR00375">
    <property type="entry name" value="HUNTINGTIN"/>
</dbReference>
<evidence type="ECO:0000256" key="1">
    <source>
        <dbReference type="ARBA" id="ARBA00002907"/>
    </source>
</evidence>